<dbReference type="Pfam" id="PF00226">
    <property type="entry name" value="DnaJ"/>
    <property type="match status" value="1"/>
</dbReference>
<dbReference type="GO" id="GO:0036503">
    <property type="term" value="P:ERAD pathway"/>
    <property type="evidence" value="ECO:0007669"/>
    <property type="project" value="TreeGrafter"/>
</dbReference>
<dbReference type="CDD" id="cd06257">
    <property type="entry name" value="DnaJ"/>
    <property type="match status" value="1"/>
</dbReference>
<dbReference type="GO" id="GO:0051787">
    <property type="term" value="F:misfolded protein binding"/>
    <property type="evidence" value="ECO:0007669"/>
    <property type="project" value="TreeGrafter"/>
</dbReference>
<dbReference type="PRINTS" id="PR00625">
    <property type="entry name" value="JDOMAIN"/>
</dbReference>
<proteinExistence type="predicted"/>
<dbReference type="InterPro" id="IPR036869">
    <property type="entry name" value="J_dom_sf"/>
</dbReference>
<keyword evidence="4" id="KW-1185">Reference proteome</keyword>
<reference evidence="3 4" key="1">
    <citation type="submission" date="2016-11" db="EMBL/GenBank/DDBJ databases">
        <title>The macronuclear genome of Stentor coeruleus: a giant cell with tiny introns.</title>
        <authorList>
            <person name="Slabodnick M."/>
            <person name="Ruby J.G."/>
            <person name="Reiff S.B."/>
            <person name="Swart E.C."/>
            <person name="Gosai S."/>
            <person name="Prabakaran S."/>
            <person name="Witkowska E."/>
            <person name="Larue G.E."/>
            <person name="Fisher S."/>
            <person name="Freeman R.M."/>
            <person name="Gunawardena J."/>
            <person name="Chu W."/>
            <person name="Stover N.A."/>
            <person name="Gregory B.D."/>
            <person name="Nowacki M."/>
            <person name="Derisi J."/>
            <person name="Roy S.W."/>
            <person name="Marshall W.F."/>
            <person name="Sood P."/>
        </authorList>
    </citation>
    <scope>NUCLEOTIDE SEQUENCE [LARGE SCALE GENOMIC DNA]</scope>
    <source>
        <strain evidence="3">WM001</strain>
    </source>
</reference>
<evidence type="ECO:0000256" key="1">
    <source>
        <dbReference type="ARBA" id="ARBA00023186"/>
    </source>
</evidence>
<dbReference type="PANTHER" id="PTHR44360:SF1">
    <property type="entry name" value="DNAJ HOMOLOG SUBFAMILY B MEMBER 9"/>
    <property type="match status" value="1"/>
</dbReference>
<evidence type="ECO:0000259" key="2">
    <source>
        <dbReference type="PROSITE" id="PS50076"/>
    </source>
</evidence>
<dbReference type="Proteomes" id="UP000187209">
    <property type="component" value="Unassembled WGS sequence"/>
</dbReference>
<feature type="domain" description="J" evidence="2">
    <location>
        <begin position="5"/>
        <end position="71"/>
    </location>
</feature>
<dbReference type="InterPro" id="IPR001623">
    <property type="entry name" value="DnaJ_domain"/>
</dbReference>
<dbReference type="GO" id="GO:0051087">
    <property type="term" value="F:protein-folding chaperone binding"/>
    <property type="evidence" value="ECO:0007669"/>
    <property type="project" value="TreeGrafter"/>
</dbReference>
<dbReference type="PROSITE" id="PS50076">
    <property type="entry name" value="DNAJ_2"/>
    <property type="match status" value="1"/>
</dbReference>
<dbReference type="GO" id="GO:0005783">
    <property type="term" value="C:endoplasmic reticulum"/>
    <property type="evidence" value="ECO:0007669"/>
    <property type="project" value="TreeGrafter"/>
</dbReference>
<dbReference type="InterPro" id="IPR051948">
    <property type="entry name" value="Hsp70_co-chaperone_J-domain"/>
</dbReference>
<evidence type="ECO:0000313" key="4">
    <source>
        <dbReference type="Proteomes" id="UP000187209"/>
    </source>
</evidence>
<sequence>MSQKNHYNILSVPQNFTEKELKVAYHKLALKWHPDKNLNNKLYAEEKFKDICKAYGVLSNPQKKMMYDLFGNCEDEVIEGHSTNCDEQSVADFILKYEDLNEGYKKSVNGSGVGRKRSRSRRNFNQELTKLLDDFFPENPREYTEKVSGAKS</sequence>
<dbReference type="SMART" id="SM00271">
    <property type="entry name" value="DnaJ"/>
    <property type="match status" value="1"/>
</dbReference>
<evidence type="ECO:0000313" key="3">
    <source>
        <dbReference type="EMBL" id="OMJ77232.1"/>
    </source>
</evidence>
<dbReference type="PANTHER" id="PTHR44360">
    <property type="entry name" value="DNAJ HOMOLOG SUBFAMILY B MEMBER 9"/>
    <property type="match status" value="1"/>
</dbReference>
<dbReference type="Gene3D" id="1.10.287.110">
    <property type="entry name" value="DnaJ domain"/>
    <property type="match status" value="1"/>
</dbReference>
<organism evidence="3 4">
    <name type="scientific">Stentor coeruleus</name>
    <dbReference type="NCBI Taxonomy" id="5963"/>
    <lineage>
        <taxon>Eukaryota</taxon>
        <taxon>Sar</taxon>
        <taxon>Alveolata</taxon>
        <taxon>Ciliophora</taxon>
        <taxon>Postciliodesmatophora</taxon>
        <taxon>Heterotrichea</taxon>
        <taxon>Heterotrichida</taxon>
        <taxon>Stentoridae</taxon>
        <taxon>Stentor</taxon>
    </lineage>
</organism>
<dbReference type="SUPFAM" id="SSF46565">
    <property type="entry name" value="Chaperone J-domain"/>
    <property type="match status" value="1"/>
</dbReference>
<dbReference type="EMBL" id="MPUH01000586">
    <property type="protein sequence ID" value="OMJ77232.1"/>
    <property type="molecule type" value="Genomic_DNA"/>
</dbReference>
<gene>
    <name evidence="3" type="ORF">SteCoe_23227</name>
</gene>
<comment type="caution">
    <text evidence="3">The sequence shown here is derived from an EMBL/GenBank/DDBJ whole genome shotgun (WGS) entry which is preliminary data.</text>
</comment>
<protein>
    <recommendedName>
        <fullName evidence="2">J domain-containing protein</fullName>
    </recommendedName>
</protein>
<dbReference type="OrthoDB" id="10250354at2759"/>
<keyword evidence="1" id="KW-0143">Chaperone</keyword>
<name>A0A1R2BKC8_9CILI</name>
<accession>A0A1R2BKC8</accession>
<dbReference type="AlphaFoldDB" id="A0A1R2BKC8"/>